<evidence type="ECO:0000313" key="2">
    <source>
        <dbReference type="Proteomes" id="UP001410648"/>
    </source>
</evidence>
<dbReference type="Proteomes" id="UP001410648">
    <property type="component" value="Unassembled WGS sequence"/>
</dbReference>
<proteinExistence type="predicted"/>
<evidence type="ECO:0008006" key="3">
    <source>
        <dbReference type="Google" id="ProtNLM"/>
    </source>
</evidence>
<dbReference type="RefSeq" id="WP_346023759.1">
    <property type="nucleotide sequence ID" value="NZ_BAAADA010000022.1"/>
</dbReference>
<reference evidence="1 2" key="1">
    <citation type="journal article" date="2019" name="Int. J. Syst. Evol. Microbiol.">
        <title>The Global Catalogue of Microorganisms (GCM) 10K type strain sequencing project: providing services to taxonomists for standard genome sequencing and annotation.</title>
        <authorList>
            <consortium name="The Broad Institute Genomics Platform"/>
            <consortium name="The Broad Institute Genome Sequencing Center for Infectious Disease"/>
            <person name="Wu L."/>
            <person name="Ma J."/>
        </authorList>
    </citation>
    <scope>NUCLEOTIDE SEQUENCE [LARGE SCALE GENOMIC DNA]</scope>
    <source>
        <strain evidence="1 2">JCM 14232</strain>
    </source>
</reference>
<organism evidence="1 2">
    <name type="scientific">Alkalibacterium indicireducens</name>
    <dbReference type="NCBI Taxonomy" id="398758"/>
    <lineage>
        <taxon>Bacteria</taxon>
        <taxon>Bacillati</taxon>
        <taxon>Bacillota</taxon>
        <taxon>Bacilli</taxon>
        <taxon>Lactobacillales</taxon>
        <taxon>Carnobacteriaceae</taxon>
        <taxon>Alkalibacterium</taxon>
    </lineage>
</organism>
<protein>
    <recommendedName>
        <fullName evidence="3">Transposase</fullName>
    </recommendedName>
</protein>
<sequence length="123" mass="13839">MATVRQAKHDLLKTKLQEIIAAQRQSGQSIRNWCEENQISAPSFFYWNKIIREDSLIQAGVMAVTESKRFAEITMPNPLSERVSDSSLQVCAVLRVHQTEIEIHNGADAKTLETILTLIGRSS</sequence>
<keyword evidence="2" id="KW-1185">Reference proteome</keyword>
<name>A0ABN1AFV8_9LACT</name>
<dbReference type="EMBL" id="BAAADA010000022">
    <property type="protein sequence ID" value="GAA0475432.1"/>
    <property type="molecule type" value="Genomic_DNA"/>
</dbReference>
<gene>
    <name evidence="1" type="ORF">GCM10008936_02360</name>
</gene>
<evidence type="ECO:0000313" key="1">
    <source>
        <dbReference type="EMBL" id="GAA0475432.1"/>
    </source>
</evidence>
<accession>A0ABN1AFV8</accession>
<dbReference type="NCBIfam" id="NF047593">
    <property type="entry name" value="IS66_ISAeme5_TnpA"/>
    <property type="match status" value="1"/>
</dbReference>
<comment type="caution">
    <text evidence="1">The sequence shown here is derived from an EMBL/GenBank/DDBJ whole genome shotgun (WGS) entry which is preliminary data.</text>
</comment>